<protein>
    <submittedName>
        <fullName evidence="1">Uncharacterized protein</fullName>
    </submittedName>
</protein>
<accession>A0A414NWF2</accession>
<gene>
    <name evidence="1" type="ORF">DW674_06745</name>
</gene>
<evidence type="ECO:0000313" key="1">
    <source>
        <dbReference type="EMBL" id="RHF51458.1"/>
    </source>
</evidence>
<dbReference type="Proteomes" id="UP000283442">
    <property type="component" value="Unassembled WGS sequence"/>
</dbReference>
<dbReference type="EMBL" id="QRHE01000006">
    <property type="protein sequence ID" value="RHF51458.1"/>
    <property type="molecule type" value="Genomic_DNA"/>
</dbReference>
<dbReference type="Gene3D" id="1.10.3420.10">
    <property type="entry name" value="putative ntp pyrophosphohydrolase like domain"/>
    <property type="match status" value="1"/>
</dbReference>
<dbReference type="OrthoDB" id="10001205at2"/>
<comment type="caution">
    <text evidence="1">The sequence shown here is derived from an EMBL/GenBank/DDBJ whole genome shotgun (WGS) entry which is preliminary data.</text>
</comment>
<sequence length="212" mass="24062">MDKNKAMSGYEKIFEDGYKAGRASVVLPHPCDGELYKDWLLVEYIAKVLEEAKEVVDAYIDLIKDPKNPERIKHLADECTDVQIAATGVMHKLGYGEEERQRVMKEINESNAKRDGGKRFAKHPLDEIHERLYIGKTFSTSGAGVEQSDKETFKDGDKVKIIIPENEIRQKEKEGDVRKAQEMICYNTSLDTYALEVAGRIVGVPAEWLEKV</sequence>
<reference evidence="1 2" key="1">
    <citation type="submission" date="2018-08" db="EMBL/GenBank/DDBJ databases">
        <title>A genome reference for cultivated species of the human gut microbiota.</title>
        <authorList>
            <person name="Zou Y."/>
            <person name="Xue W."/>
            <person name="Luo G."/>
        </authorList>
    </citation>
    <scope>NUCLEOTIDE SEQUENCE [LARGE SCALE GENOMIC DNA]</scope>
    <source>
        <strain evidence="1 2">AM25-21AC</strain>
    </source>
</reference>
<name>A0A414NWF2_9FIRM</name>
<dbReference type="InterPro" id="IPR023292">
    <property type="entry name" value="NTP_PyroPHydrolase-like_dom_sf"/>
</dbReference>
<organism evidence="1 2">
    <name type="scientific">Mitsuokella multacida</name>
    <dbReference type="NCBI Taxonomy" id="52226"/>
    <lineage>
        <taxon>Bacteria</taxon>
        <taxon>Bacillati</taxon>
        <taxon>Bacillota</taxon>
        <taxon>Negativicutes</taxon>
        <taxon>Selenomonadales</taxon>
        <taxon>Selenomonadaceae</taxon>
        <taxon>Mitsuokella</taxon>
    </lineage>
</organism>
<dbReference type="AlphaFoldDB" id="A0A414NWF2"/>
<evidence type="ECO:0000313" key="2">
    <source>
        <dbReference type="Proteomes" id="UP000283442"/>
    </source>
</evidence>
<proteinExistence type="predicted"/>
<dbReference type="RefSeq" id="WP_118176088.1">
    <property type="nucleotide sequence ID" value="NZ_JAQEAO010000001.1"/>
</dbReference>